<dbReference type="EMBL" id="BLBS01000017">
    <property type="protein sequence ID" value="GET86974.1"/>
    <property type="molecule type" value="Genomic_DNA"/>
</dbReference>
<keyword evidence="1" id="KW-0689">Ribosomal protein</keyword>
<organism evidence="1 2">
    <name type="scientific">Leishmania tarentolae</name>
    <name type="common">Sauroleishmania tarentolae</name>
    <dbReference type="NCBI Taxonomy" id="5689"/>
    <lineage>
        <taxon>Eukaryota</taxon>
        <taxon>Discoba</taxon>
        <taxon>Euglenozoa</taxon>
        <taxon>Kinetoplastea</taxon>
        <taxon>Metakinetoplastina</taxon>
        <taxon>Trypanosomatida</taxon>
        <taxon>Trypanosomatidae</taxon>
        <taxon>Leishmaniinae</taxon>
        <taxon>Leishmania</taxon>
        <taxon>lizard Leishmania</taxon>
    </lineage>
</organism>
<sequence length="398" mass="43162">MGSTHTTNEAASFPLPSRSNWQWRHRPSSALALLPNTPTLPCALSFCSSNAESRTYPVINTSTPFPFFYLASFSSPSSVVTCVKPAESKRPQYTDRHHARRALRRTRARAAGRTSSLAGLANTTSLRALARLGRDQALLALLDHVHAQTLLLRHRHLQVVQVLTDHEDVRGAGGELCAGRVLQVRNVEGAGVALHLHDLADAAAVGAAGHDHGLALAVLDQVHALLLLQVVHDGVTDGGVRVRVADSVAVVRHSNRHAAGGRVQVHHLHQLDLRLRLGHVHQREAALDVVHQAKAVARLRDLDHVHEACGVLAVAARVVVHVHQTLAQDHLTLARVQRVLQAVADDHQQRQALAQLVRTRTRARSKHAGQLAQHPVLGRIQALEVLLGHLCARSVAGE</sequence>
<keyword evidence="2" id="KW-1185">Reference proteome</keyword>
<keyword evidence="1" id="KW-0687">Ribonucleoprotein</keyword>
<dbReference type="VEuPathDB" id="TriTrypDB:LtaPh_1311161"/>
<gene>
    <name evidence="1" type="ORF">LtaPh_1311161</name>
</gene>
<dbReference type="Proteomes" id="UP000419144">
    <property type="component" value="Unassembled WGS sequence"/>
</dbReference>
<protein>
    <submittedName>
        <fullName evidence="1">40S ribosomal protein S4, putative</fullName>
    </submittedName>
</protein>
<accession>A0A640KD56</accession>
<evidence type="ECO:0000313" key="2">
    <source>
        <dbReference type="Proteomes" id="UP000419144"/>
    </source>
</evidence>
<comment type="caution">
    <text evidence="1">The sequence shown here is derived from an EMBL/GenBank/DDBJ whole genome shotgun (WGS) entry which is preliminary data.</text>
</comment>
<proteinExistence type="predicted"/>
<name>A0A640KD56_LEITA</name>
<reference evidence="1" key="1">
    <citation type="submission" date="2019-11" db="EMBL/GenBank/DDBJ databases">
        <title>Leishmania tarentolae CDS.</title>
        <authorList>
            <person name="Goto Y."/>
            <person name="Yamagishi J."/>
        </authorList>
    </citation>
    <scope>NUCLEOTIDE SEQUENCE [LARGE SCALE GENOMIC DNA]</scope>
    <source>
        <strain evidence="1">Parrot Tar II</strain>
    </source>
</reference>
<dbReference type="AlphaFoldDB" id="A0A640KD56"/>
<dbReference type="GO" id="GO:0005840">
    <property type="term" value="C:ribosome"/>
    <property type="evidence" value="ECO:0007669"/>
    <property type="project" value="UniProtKB-KW"/>
</dbReference>
<evidence type="ECO:0000313" key="1">
    <source>
        <dbReference type="EMBL" id="GET86974.1"/>
    </source>
</evidence>